<feature type="compositionally biased region" description="Low complexity" evidence="1">
    <location>
        <begin position="74"/>
        <end position="100"/>
    </location>
</feature>
<evidence type="ECO:0000313" key="4">
    <source>
        <dbReference type="Proteomes" id="UP000078287"/>
    </source>
</evidence>
<gene>
    <name evidence="3" type="ORF">A6A03_14940</name>
</gene>
<dbReference type="AlphaFoldDB" id="A0A178M979"/>
<comment type="caution">
    <text evidence="3">The sequence shown here is derived from an EMBL/GenBank/DDBJ whole genome shotgun (WGS) entry which is preliminary data.</text>
</comment>
<protein>
    <submittedName>
        <fullName evidence="3">Uncharacterized protein</fullName>
    </submittedName>
</protein>
<reference evidence="3 4" key="1">
    <citation type="submission" date="2016-04" db="EMBL/GenBank/DDBJ databases">
        <title>Chloroflexus islandicus sp. nov., a thermophilic filamentous anoxygenic phototrophic bacterium from geyser Strokkur (Iceland).</title>
        <authorList>
            <person name="Gaisin V.A."/>
            <person name="Kalashnikov A.M."/>
            <person name="Sukhacheva M.V."/>
            <person name="Grouzdev D.S."/>
            <person name="Ivanov T.M."/>
            <person name="Kuznetsov B."/>
            <person name="Gorlenko V.M."/>
        </authorList>
    </citation>
    <scope>NUCLEOTIDE SEQUENCE [LARGE SCALE GENOMIC DNA]</scope>
    <source>
        <strain evidence="4">isl-2</strain>
    </source>
</reference>
<keyword evidence="4" id="KW-1185">Reference proteome</keyword>
<dbReference type="Gene3D" id="2.30.30.40">
    <property type="entry name" value="SH3 Domains"/>
    <property type="match status" value="1"/>
</dbReference>
<keyword evidence="2" id="KW-1133">Transmembrane helix</keyword>
<proteinExistence type="predicted"/>
<dbReference type="EMBL" id="LWQS01000056">
    <property type="protein sequence ID" value="OAN45302.1"/>
    <property type="molecule type" value="Genomic_DNA"/>
</dbReference>
<dbReference type="STRING" id="1707952.A6A03_14940"/>
<dbReference type="OrthoDB" id="161868at2"/>
<accession>A0A178M979</accession>
<evidence type="ECO:0000313" key="3">
    <source>
        <dbReference type="EMBL" id="OAN45302.1"/>
    </source>
</evidence>
<keyword evidence="2" id="KW-0812">Transmembrane</keyword>
<evidence type="ECO:0000256" key="1">
    <source>
        <dbReference type="SAM" id="MobiDB-lite"/>
    </source>
</evidence>
<dbReference type="Proteomes" id="UP000078287">
    <property type="component" value="Unassembled WGS sequence"/>
</dbReference>
<dbReference type="RefSeq" id="WP_066787741.1">
    <property type="nucleotide sequence ID" value="NZ_LWQS01000056.1"/>
</dbReference>
<sequence length="189" mass="20350">MPPKTDPRDWDRLFARRQRRRGPLSALIAALVIGMIIVGLIGLTPFVIDQLETNRAIARQTQIALQTREARATTQQAATQSAIPAATATPTATTTATETPTPTPEPILGRAQVINGGNIRREPRVAAETVIGQVCVGDRVVLLEEQTTNGANRWYRLRVVETAGNCVPERVSAGAEGWVNATLLSAPEP</sequence>
<keyword evidence="2" id="KW-0472">Membrane</keyword>
<feature type="region of interest" description="Disordered" evidence="1">
    <location>
        <begin position="74"/>
        <end position="106"/>
    </location>
</feature>
<feature type="transmembrane region" description="Helical" evidence="2">
    <location>
        <begin position="24"/>
        <end position="48"/>
    </location>
</feature>
<name>A0A178M979_9CHLR</name>
<evidence type="ECO:0000256" key="2">
    <source>
        <dbReference type="SAM" id="Phobius"/>
    </source>
</evidence>
<organism evidence="3 4">
    <name type="scientific">Chloroflexus islandicus</name>
    <dbReference type="NCBI Taxonomy" id="1707952"/>
    <lineage>
        <taxon>Bacteria</taxon>
        <taxon>Bacillati</taxon>
        <taxon>Chloroflexota</taxon>
        <taxon>Chloroflexia</taxon>
        <taxon>Chloroflexales</taxon>
        <taxon>Chloroflexineae</taxon>
        <taxon>Chloroflexaceae</taxon>
        <taxon>Chloroflexus</taxon>
    </lineage>
</organism>